<dbReference type="InterPro" id="IPR006342">
    <property type="entry name" value="FkbM_mtfrase"/>
</dbReference>
<gene>
    <name evidence="3" type="ORF">AFUS01_LOCUS11226</name>
</gene>
<feature type="transmembrane region" description="Helical" evidence="1">
    <location>
        <begin position="28"/>
        <end position="47"/>
    </location>
</feature>
<evidence type="ECO:0000259" key="2">
    <source>
        <dbReference type="Pfam" id="PF05050"/>
    </source>
</evidence>
<dbReference type="GO" id="GO:0031902">
    <property type="term" value="C:late endosome membrane"/>
    <property type="evidence" value="ECO:0007669"/>
    <property type="project" value="TreeGrafter"/>
</dbReference>
<keyword evidence="1" id="KW-0812">Transmembrane</keyword>
<keyword evidence="1" id="KW-0472">Membrane</keyword>
<feature type="domain" description="Methyltransferase FkbM" evidence="2">
    <location>
        <begin position="144"/>
        <end position="288"/>
    </location>
</feature>
<accession>A0A8J2JNA7</accession>
<organism evidence="3 4">
    <name type="scientific">Allacma fusca</name>
    <dbReference type="NCBI Taxonomy" id="39272"/>
    <lineage>
        <taxon>Eukaryota</taxon>
        <taxon>Metazoa</taxon>
        <taxon>Ecdysozoa</taxon>
        <taxon>Arthropoda</taxon>
        <taxon>Hexapoda</taxon>
        <taxon>Collembola</taxon>
        <taxon>Symphypleona</taxon>
        <taxon>Sminthuridae</taxon>
        <taxon>Allacma</taxon>
    </lineage>
</organism>
<keyword evidence="4" id="KW-1185">Reference proteome</keyword>
<dbReference type="GO" id="GO:0016197">
    <property type="term" value="P:endosomal transport"/>
    <property type="evidence" value="ECO:0007669"/>
    <property type="project" value="TreeGrafter"/>
</dbReference>
<dbReference type="Pfam" id="PF05050">
    <property type="entry name" value="Methyltransf_21"/>
    <property type="match status" value="1"/>
</dbReference>
<dbReference type="GO" id="GO:0005789">
    <property type="term" value="C:endoplasmic reticulum membrane"/>
    <property type="evidence" value="ECO:0007669"/>
    <property type="project" value="TreeGrafter"/>
</dbReference>
<name>A0A8J2JNA7_9HEXA</name>
<dbReference type="GO" id="GO:0005886">
    <property type="term" value="C:plasma membrane"/>
    <property type="evidence" value="ECO:0007669"/>
    <property type="project" value="TreeGrafter"/>
</dbReference>
<protein>
    <recommendedName>
        <fullName evidence="2">Methyltransferase FkbM domain-containing protein</fullName>
    </recommendedName>
</protein>
<dbReference type="OrthoDB" id="6357215at2759"/>
<dbReference type="PANTHER" id="PTHR34009">
    <property type="entry name" value="PROTEIN STAR"/>
    <property type="match status" value="1"/>
</dbReference>
<keyword evidence="1" id="KW-1133">Transmembrane helix</keyword>
<dbReference type="EMBL" id="CAJVCH010085665">
    <property type="protein sequence ID" value="CAG7722052.1"/>
    <property type="molecule type" value="Genomic_DNA"/>
</dbReference>
<comment type="caution">
    <text evidence="3">The sequence shown here is derived from an EMBL/GenBank/DDBJ whole genome shotgun (WGS) entry which is preliminary data.</text>
</comment>
<dbReference type="GO" id="GO:0006888">
    <property type="term" value="P:endoplasmic reticulum to Golgi vesicle-mediated transport"/>
    <property type="evidence" value="ECO:0007669"/>
    <property type="project" value="TreeGrafter"/>
</dbReference>
<dbReference type="PANTHER" id="PTHR34009:SF2">
    <property type="entry name" value="PROTEIN STAR"/>
    <property type="match status" value="1"/>
</dbReference>
<dbReference type="InterPro" id="IPR053202">
    <property type="entry name" value="EGF_Rcpt_Signaling_Reg"/>
</dbReference>
<dbReference type="AlphaFoldDB" id="A0A8J2JNA7"/>
<evidence type="ECO:0000313" key="3">
    <source>
        <dbReference type="EMBL" id="CAG7722052.1"/>
    </source>
</evidence>
<proteinExistence type="predicted"/>
<evidence type="ECO:0000313" key="4">
    <source>
        <dbReference type="Proteomes" id="UP000708208"/>
    </source>
</evidence>
<sequence>MDKLRKIKTIRIRQLRAEFPTDPLLKKLIVIFLLVFVSQLFILNSLFPIEKVNWIPPPLKIPFPSKPTTIQDRFEYSFKDVQAQINEELITKIKAQINPPPGKVGEPLELLDLSGREYALFIDKIIYRVNEILSYKRNRFFVEYGAWDGSSYSNELYFERMRGFKGLIIEPDPRIFQWLLHLRRNAWIINSGVSIHPTEKQCEFFRLNDYGRRVMKDFSKHLSNEDKNGLDSFNATCFPLTSILLAINQTTIDLLILDMEGASLNILKTIAWDKFNINVILVIEGPNHNDKEESLEKCMIKQGFLTRGIIQEPFSNAHIFQNTRL</sequence>
<dbReference type="GO" id="GO:0005794">
    <property type="term" value="C:Golgi apparatus"/>
    <property type="evidence" value="ECO:0007669"/>
    <property type="project" value="TreeGrafter"/>
</dbReference>
<evidence type="ECO:0000256" key="1">
    <source>
        <dbReference type="SAM" id="Phobius"/>
    </source>
</evidence>
<dbReference type="Proteomes" id="UP000708208">
    <property type="component" value="Unassembled WGS sequence"/>
</dbReference>
<reference evidence="3" key="1">
    <citation type="submission" date="2021-06" db="EMBL/GenBank/DDBJ databases">
        <authorList>
            <person name="Hodson N. C."/>
            <person name="Mongue J. A."/>
            <person name="Jaron S. K."/>
        </authorList>
    </citation>
    <scope>NUCLEOTIDE SEQUENCE</scope>
</reference>